<dbReference type="EMBL" id="ASPP01008754">
    <property type="protein sequence ID" value="ETO25079.1"/>
    <property type="molecule type" value="Genomic_DNA"/>
</dbReference>
<keyword evidence="1" id="KW-0472">Membrane</keyword>
<comment type="caution">
    <text evidence="2">The sequence shown here is derived from an EMBL/GenBank/DDBJ whole genome shotgun (WGS) entry which is preliminary data.</text>
</comment>
<keyword evidence="1" id="KW-0812">Transmembrane</keyword>
<keyword evidence="3" id="KW-1185">Reference proteome</keyword>
<gene>
    <name evidence="2" type="ORF">RFI_12064</name>
</gene>
<name>X6NH68_RETFI</name>
<dbReference type="AlphaFoldDB" id="X6NH68"/>
<dbReference type="Proteomes" id="UP000023152">
    <property type="component" value="Unassembled WGS sequence"/>
</dbReference>
<feature type="transmembrane region" description="Helical" evidence="1">
    <location>
        <begin position="384"/>
        <end position="417"/>
    </location>
</feature>
<evidence type="ECO:0000256" key="1">
    <source>
        <dbReference type="SAM" id="Phobius"/>
    </source>
</evidence>
<evidence type="ECO:0000313" key="2">
    <source>
        <dbReference type="EMBL" id="ETO25079.1"/>
    </source>
</evidence>
<protein>
    <recommendedName>
        <fullName evidence="4">F-box domain-containing protein</fullName>
    </recommendedName>
</protein>
<sequence length="623" mass="73064">MRSFSYIHQYVKTLVKDAETLKEIWQLLVELCGLEELKKILEKKMRKMNETLEKGRTDENEKYYLLSKDKICDTYLRLSSIDEILPVSVHLNIFSFLEIDSFQWLPLISHSFRRICLSNPLLFKKVKYNYLIKNYNEKLKLSFNYVSSEILINVSSEPKTGQMDGPQNSMTQFAWNTMRSWNIDASHCSWVIPNSFFQEKPILLYRSLFAATSNNEWRWAVAFWKSYIKNGEKSLKDQILKLHPGRLYRNSAIRQTVSQIQMHNGKANDSIVDELENLGNEIFVGMNHGFIDYSTILPQKQIQAIKESEHNYLHQAQYLAHVIANIKNKQTTFEADLRDALAPSRQSDYFDVNNVRAKKSSTKMFRITICDYERTNFFALKSYSILSVCIFVIIVTYTYICICIYICYNVCVCVCVLKGIQIPQDKKTKALLKKAVKHLSAIVGLEEIINNEWLSNSTINKVIKRIQYLYDHVLCIRDRDILLCKCHQMTEFVITQPTDLLCQVDWSKVQIGDEFSQVCREGIDSLCNALQHILCGRFINFTYKDDDEENLVSLDFENNRNISHNNGWNIINILDDVDQNERRQLVSMLKKPFLHWRRDVVKYLFTKKKKNKQTNNTKNTKNK</sequence>
<keyword evidence="1" id="KW-1133">Transmembrane helix</keyword>
<organism evidence="2 3">
    <name type="scientific">Reticulomyxa filosa</name>
    <dbReference type="NCBI Taxonomy" id="46433"/>
    <lineage>
        <taxon>Eukaryota</taxon>
        <taxon>Sar</taxon>
        <taxon>Rhizaria</taxon>
        <taxon>Retaria</taxon>
        <taxon>Foraminifera</taxon>
        <taxon>Monothalamids</taxon>
        <taxon>Reticulomyxidae</taxon>
        <taxon>Reticulomyxa</taxon>
    </lineage>
</organism>
<dbReference type="SUPFAM" id="SSF81383">
    <property type="entry name" value="F-box domain"/>
    <property type="match status" value="1"/>
</dbReference>
<reference evidence="2 3" key="1">
    <citation type="journal article" date="2013" name="Curr. Biol.">
        <title>The Genome of the Foraminiferan Reticulomyxa filosa.</title>
        <authorList>
            <person name="Glockner G."/>
            <person name="Hulsmann N."/>
            <person name="Schleicher M."/>
            <person name="Noegel A.A."/>
            <person name="Eichinger L."/>
            <person name="Gallinger C."/>
            <person name="Pawlowski J."/>
            <person name="Sierra R."/>
            <person name="Euteneuer U."/>
            <person name="Pillet L."/>
            <person name="Moustafa A."/>
            <person name="Platzer M."/>
            <person name="Groth M."/>
            <person name="Szafranski K."/>
            <person name="Schliwa M."/>
        </authorList>
    </citation>
    <scope>NUCLEOTIDE SEQUENCE [LARGE SCALE GENOMIC DNA]</scope>
</reference>
<dbReference type="InterPro" id="IPR036047">
    <property type="entry name" value="F-box-like_dom_sf"/>
</dbReference>
<proteinExistence type="predicted"/>
<evidence type="ECO:0000313" key="3">
    <source>
        <dbReference type="Proteomes" id="UP000023152"/>
    </source>
</evidence>
<evidence type="ECO:0008006" key="4">
    <source>
        <dbReference type="Google" id="ProtNLM"/>
    </source>
</evidence>
<accession>X6NH68</accession>